<dbReference type="AlphaFoldDB" id="A0A0C1FGL1"/>
<dbReference type="GO" id="GO:0008757">
    <property type="term" value="F:S-adenosylmethionine-dependent methyltransferase activity"/>
    <property type="evidence" value="ECO:0007669"/>
    <property type="project" value="InterPro"/>
</dbReference>
<dbReference type="PANTHER" id="PTHR43861">
    <property type="entry name" value="TRANS-ACONITATE 2-METHYLTRANSFERASE-RELATED"/>
    <property type="match status" value="1"/>
</dbReference>
<dbReference type="Proteomes" id="UP000031246">
    <property type="component" value="Unassembled WGS sequence"/>
</dbReference>
<evidence type="ECO:0000259" key="1">
    <source>
        <dbReference type="Pfam" id="PF08241"/>
    </source>
</evidence>
<dbReference type="CDD" id="cd02440">
    <property type="entry name" value="AdoMet_MTases"/>
    <property type="match status" value="1"/>
</dbReference>
<dbReference type="InterPro" id="IPR013216">
    <property type="entry name" value="Methyltransf_11"/>
</dbReference>
<feature type="domain" description="Methyltransferase type 11" evidence="1">
    <location>
        <begin position="38"/>
        <end position="127"/>
    </location>
</feature>
<organism evidence="2 3">
    <name type="scientific">Pedobacter kyungheensis</name>
    <dbReference type="NCBI Taxonomy" id="1069985"/>
    <lineage>
        <taxon>Bacteria</taxon>
        <taxon>Pseudomonadati</taxon>
        <taxon>Bacteroidota</taxon>
        <taxon>Sphingobacteriia</taxon>
        <taxon>Sphingobacteriales</taxon>
        <taxon>Sphingobacteriaceae</taxon>
        <taxon>Pedobacter</taxon>
    </lineage>
</organism>
<accession>A0A0C1FGL1</accession>
<dbReference type="Pfam" id="PF08241">
    <property type="entry name" value="Methyltransf_11"/>
    <property type="match status" value="1"/>
</dbReference>
<dbReference type="RefSeq" id="WP_039481938.1">
    <property type="nucleotide sequence ID" value="NZ_JSYN01000037.1"/>
</dbReference>
<proteinExistence type="predicted"/>
<dbReference type="OrthoDB" id="9789123at2"/>
<dbReference type="InterPro" id="IPR029063">
    <property type="entry name" value="SAM-dependent_MTases_sf"/>
</dbReference>
<gene>
    <name evidence="2" type="ORF">OC25_23950</name>
</gene>
<name>A0A0C1FGL1_9SPHI</name>
<evidence type="ECO:0000313" key="2">
    <source>
        <dbReference type="EMBL" id="KIA90953.1"/>
    </source>
</evidence>
<dbReference type="SUPFAM" id="SSF53335">
    <property type="entry name" value="S-adenosyl-L-methionine-dependent methyltransferases"/>
    <property type="match status" value="1"/>
</dbReference>
<dbReference type="Gene3D" id="3.40.50.150">
    <property type="entry name" value="Vaccinia Virus protein VP39"/>
    <property type="match status" value="1"/>
</dbReference>
<reference evidence="2 3" key="1">
    <citation type="submission" date="2014-10" db="EMBL/GenBank/DDBJ databases">
        <title>Pedobacter Kyungheensis.</title>
        <authorList>
            <person name="Anderson B.M."/>
            <person name="Newman J.D."/>
        </authorList>
    </citation>
    <scope>NUCLEOTIDE SEQUENCE [LARGE SCALE GENOMIC DNA]</scope>
    <source>
        <strain evidence="2 3">KACC 16221</strain>
    </source>
</reference>
<sequence>MPEIVWDATLYDKQHHFVSDYGADVLQWLAPQSGEHILDVGCGTGQLAAQIAASGALVLGTDASADMVANAKATYPNLSFEVVDGAHLPYKENFDAIFSNATFHWIENQQALTEGLFKSLKPGGRLVAEFGGNRNVKSITDAIATAASQLGFSDQVVTNFWYFPSVSTYTTLLESKGFEVEQVWLFDRPTKLIGEAGMYIWINQFAQHAFKNLNETQAEAIKKLAVEILKPDYFINGEWVADYRRIRVKAFKR</sequence>
<protein>
    <recommendedName>
        <fullName evidence="1">Methyltransferase type 11 domain-containing protein</fullName>
    </recommendedName>
</protein>
<dbReference type="PANTHER" id="PTHR43861:SF1">
    <property type="entry name" value="TRANS-ACONITATE 2-METHYLTRANSFERASE"/>
    <property type="match status" value="1"/>
</dbReference>
<keyword evidence="3" id="KW-1185">Reference proteome</keyword>
<comment type="caution">
    <text evidence="2">The sequence shown here is derived from an EMBL/GenBank/DDBJ whole genome shotgun (WGS) entry which is preliminary data.</text>
</comment>
<dbReference type="EMBL" id="JSYN01000037">
    <property type="protein sequence ID" value="KIA90953.1"/>
    <property type="molecule type" value="Genomic_DNA"/>
</dbReference>
<evidence type="ECO:0000313" key="3">
    <source>
        <dbReference type="Proteomes" id="UP000031246"/>
    </source>
</evidence>